<dbReference type="AlphaFoldDB" id="A0A8J2SA18"/>
<accession>A0A8J2SA18</accession>
<dbReference type="Proteomes" id="UP000789595">
    <property type="component" value="Unassembled WGS sequence"/>
</dbReference>
<feature type="region of interest" description="Disordered" evidence="1">
    <location>
        <begin position="74"/>
        <end position="126"/>
    </location>
</feature>
<evidence type="ECO:0000256" key="1">
    <source>
        <dbReference type="SAM" id="MobiDB-lite"/>
    </source>
</evidence>
<feature type="region of interest" description="Disordered" evidence="1">
    <location>
        <begin position="198"/>
        <end position="245"/>
    </location>
</feature>
<evidence type="ECO:0000313" key="2">
    <source>
        <dbReference type="EMBL" id="CAH0367385.1"/>
    </source>
</evidence>
<gene>
    <name evidence="2" type="ORF">PECAL_2P04030</name>
</gene>
<feature type="compositionally biased region" description="Pro residues" evidence="1">
    <location>
        <begin position="80"/>
        <end position="94"/>
    </location>
</feature>
<dbReference type="EMBL" id="CAKKNE010000002">
    <property type="protein sequence ID" value="CAH0367385.1"/>
    <property type="molecule type" value="Genomic_DNA"/>
</dbReference>
<proteinExistence type="predicted"/>
<name>A0A8J2SA18_9STRA</name>
<keyword evidence="3" id="KW-1185">Reference proteome</keyword>
<feature type="compositionally biased region" description="Gly residues" evidence="1">
    <location>
        <begin position="215"/>
        <end position="245"/>
    </location>
</feature>
<evidence type="ECO:0008006" key="4">
    <source>
        <dbReference type="Google" id="ProtNLM"/>
    </source>
</evidence>
<evidence type="ECO:0000313" key="3">
    <source>
        <dbReference type="Proteomes" id="UP000789595"/>
    </source>
</evidence>
<protein>
    <recommendedName>
        <fullName evidence="4">SAP domain-containing protein</fullName>
    </recommendedName>
</protein>
<dbReference type="OrthoDB" id="533763at2759"/>
<reference evidence="2" key="1">
    <citation type="submission" date="2021-11" db="EMBL/GenBank/DDBJ databases">
        <authorList>
            <consortium name="Genoscope - CEA"/>
            <person name="William W."/>
        </authorList>
    </citation>
    <scope>NUCLEOTIDE SEQUENCE</scope>
</reference>
<organism evidence="2 3">
    <name type="scientific">Pelagomonas calceolata</name>
    <dbReference type="NCBI Taxonomy" id="35677"/>
    <lineage>
        <taxon>Eukaryota</taxon>
        <taxon>Sar</taxon>
        <taxon>Stramenopiles</taxon>
        <taxon>Ochrophyta</taxon>
        <taxon>Pelagophyceae</taxon>
        <taxon>Pelagomonadales</taxon>
        <taxon>Pelagomonadaceae</taxon>
        <taxon>Pelagomonas</taxon>
    </lineage>
</organism>
<comment type="caution">
    <text evidence="2">The sequence shown here is derived from an EMBL/GenBank/DDBJ whole genome shotgun (WGS) entry which is preliminary data.</text>
</comment>
<dbReference type="Gene3D" id="1.10.260.100">
    <property type="match status" value="1"/>
</dbReference>
<sequence>MRVTLAFAACAVAFRAPTPPLRQRVTLRAADLDEIRKMRASAIQQELRAAGVRYDDCFEKDELAKRLLAFQNGEDVPKSAPAPAPAPTPRPAPAPKTRRRPEDEDVIDVSSYKAPPSQKTAPPPADFDAEAEMANASKMRIKELQAALGRMGVSTRGMLEKAELVDAYVGALRDGKRPDAAAAGDDVFDDDVVELKTSKMPKAGGGPQQPPAGGSPFGGGAPGGSPFGGGAPGGSPFGGGGGNPFGGGAGGMPNIADIFSGMGGGGMGGNPFGGMGGGGMGGVQELLQKAMGNPKVMAAVQKAAGNPKVMAAVQDVMQNGPGAMKKYENDREVKAILDELKGIL</sequence>